<evidence type="ECO:0000313" key="2">
    <source>
        <dbReference type="Proteomes" id="UP000439903"/>
    </source>
</evidence>
<dbReference type="AlphaFoldDB" id="A0A8H4AGK1"/>
<gene>
    <name evidence="1" type="ORF">F8M41_021584</name>
</gene>
<dbReference type="EMBL" id="WTPW01000637">
    <property type="protein sequence ID" value="KAF0492653.1"/>
    <property type="molecule type" value="Genomic_DNA"/>
</dbReference>
<comment type="caution">
    <text evidence="1">The sequence shown here is derived from an EMBL/GenBank/DDBJ whole genome shotgun (WGS) entry which is preliminary data.</text>
</comment>
<protein>
    <submittedName>
        <fullName evidence="1">Uncharacterized protein</fullName>
    </submittedName>
</protein>
<organism evidence="1 2">
    <name type="scientific">Gigaspora margarita</name>
    <dbReference type="NCBI Taxonomy" id="4874"/>
    <lineage>
        <taxon>Eukaryota</taxon>
        <taxon>Fungi</taxon>
        <taxon>Fungi incertae sedis</taxon>
        <taxon>Mucoromycota</taxon>
        <taxon>Glomeromycotina</taxon>
        <taxon>Glomeromycetes</taxon>
        <taxon>Diversisporales</taxon>
        <taxon>Gigasporaceae</taxon>
        <taxon>Gigaspora</taxon>
    </lineage>
</organism>
<reference evidence="1 2" key="1">
    <citation type="journal article" date="2019" name="Environ. Microbiol.">
        <title>At the nexus of three kingdoms: the genome of the mycorrhizal fungus Gigaspora margarita provides insights into plant, endobacterial and fungal interactions.</title>
        <authorList>
            <person name="Venice F."/>
            <person name="Ghignone S."/>
            <person name="Salvioli di Fossalunga A."/>
            <person name="Amselem J."/>
            <person name="Novero M."/>
            <person name="Xianan X."/>
            <person name="Sedzielewska Toro K."/>
            <person name="Morin E."/>
            <person name="Lipzen A."/>
            <person name="Grigoriev I.V."/>
            <person name="Henrissat B."/>
            <person name="Martin F.M."/>
            <person name="Bonfante P."/>
        </authorList>
    </citation>
    <scope>NUCLEOTIDE SEQUENCE [LARGE SCALE GENOMIC DNA]</scope>
    <source>
        <strain evidence="1 2">BEG34</strain>
    </source>
</reference>
<evidence type="ECO:0000313" key="1">
    <source>
        <dbReference type="EMBL" id="KAF0492653.1"/>
    </source>
</evidence>
<accession>A0A8H4AGK1</accession>
<name>A0A8H4AGK1_GIGMA</name>
<sequence length="187" mass="22581">MPINLPDIIKKLNTEKLIEFLRNQKLRLDEEDFSCLRSQKISGPSFLLLERRHLIDCKLKMGPIVTLLKLITEINTGELSNEKLIPVLNDIKNSKWLYSRYFYTFPFNKWSHEHYKNWILSNYPTSKKEAYNRCFFKIIRKIKEDSKTLEEIREFISKLDGKSKNRRFYHPLNHNEVKFKKVSQEQR</sequence>
<keyword evidence="2" id="KW-1185">Reference proteome</keyword>
<dbReference type="Gene3D" id="1.10.150.50">
    <property type="entry name" value="Transcription Factor, Ets-1"/>
    <property type="match status" value="1"/>
</dbReference>
<proteinExistence type="predicted"/>
<dbReference type="OrthoDB" id="2423038at2759"/>
<dbReference type="Proteomes" id="UP000439903">
    <property type="component" value="Unassembled WGS sequence"/>
</dbReference>
<dbReference type="InterPro" id="IPR013761">
    <property type="entry name" value="SAM/pointed_sf"/>
</dbReference>